<dbReference type="GO" id="GO:0000462">
    <property type="term" value="P:maturation of SSU-rRNA from tricistronic rRNA transcript (SSU-rRNA, 5.8S rRNA, LSU-rRNA)"/>
    <property type="evidence" value="ECO:0007669"/>
    <property type="project" value="TreeGrafter"/>
</dbReference>
<dbReference type="Proteomes" id="UP000708148">
    <property type="component" value="Unassembled WGS sequence"/>
</dbReference>
<dbReference type="SMART" id="SM01036">
    <property type="entry name" value="BP28CT"/>
    <property type="match status" value="1"/>
</dbReference>
<gene>
    <name evidence="8" type="ORF">OSTQU699_LOCUS3428</name>
</gene>
<evidence type="ECO:0000256" key="1">
    <source>
        <dbReference type="ARBA" id="ARBA00004604"/>
    </source>
</evidence>
<dbReference type="SUPFAM" id="SSF48371">
    <property type="entry name" value="ARM repeat"/>
    <property type="match status" value="1"/>
</dbReference>
<reference evidence="8" key="1">
    <citation type="submission" date="2020-12" db="EMBL/GenBank/DDBJ databases">
        <authorList>
            <person name="Iha C."/>
        </authorList>
    </citation>
    <scope>NUCLEOTIDE SEQUENCE</scope>
</reference>
<protein>
    <recommendedName>
        <fullName evidence="7">BP28 C-terminal domain-containing protein</fullName>
    </recommendedName>
</protein>
<evidence type="ECO:0000256" key="3">
    <source>
        <dbReference type="ARBA" id="ARBA00022517"/>
    </source>
</evidence>
<evidence type="ECO:0000256" key="6">
    <source>
        <dbReference type="ARBA" id="ARBA00023274"/>
    </source>
</evidence>
<name>A0A8S1IT53_9CHLO</name>
<keyword evidence="4" id="KW-0698">rRNA processing</keyword>
<dbReference type="GO" id="GO:0030515">
    <property type="term" value="F:snoRNA binding"/>
    <property type="evidence" value="ECO:0007669"/>
    <property type="project" value="TreeGrafter"/>
</dbReference>
<dbReference type="AlphaFoldDB" id="A0A8S1IT53"/>
<dbReference type="InterPro" id="IPR016024">
    <property type="entry name" value="ARM-type_fold"/>
</dbReference>
<keyword evidence="3" id="KW-0690">Ribosome biogenesis</keyword>
<evidence type="ECO:0000256" key="4">
    <source>
        <dbReference type="ARBA" id="ARBA00022552"/>
    </source>
</evidence>
<dbReference type="GO" id="GO:0030686">
    <property type="term" value="C:90S preribosome"/>
    <property type="evidence" value="ECO:0007669"/>
    <property type="project" value="TreeGrafter"/>
</dbReference>
<dbReference type="GO" id="GO:0034455">
    <property type="term" value="C:t-UTP complex"/>
    <property type="evidence" value="ECO:0007669"/>
    <property type="project" value="TreeGrafter"/>
</dbReference>
<comment type="caution">
    <text evidence="8">The sequence shown here is derived from an EMBL/GenBank/DDBJ whole genome shotgun (WGS) entry which is preliminary data.</text>
</comment>
<evidence type="ECO:0000313" key="8">
    <source>
        <dbReference type="EMBL" id="CAD7698067.1"/>
    </source>
</evidence>
<keyword evidence="5" id="KW-0539">Nucleus</keyword>
<evidence type="ECO:0000256" key="2">
    <source>
        <dbReference type="ARBA" id="ARBA00010559"/>
    </source>
</evidence>
<feature type="domain" description="BP28 C-terminal" evidence="7">
    <location>
        <begin position="11"/>
        <end position="174"/>
    </location>
</feature>
<dbReference type="Gene3D" id="1.25.10.10">
    <property type="entry name" value="Leucine-rich Repeat Variant"/>
    <property type="match status" value="1"/>
</dbReference>
<keyword evidence="9" id="KW-1185">Reference proteome</keyword>
<evidence type="ECO:0000256" key="5">
    <source>
        <dbReference type="ARBA" id="ARBA00023242"/>
    </source>
</evidence>
<proteinExistence type="inferred from homology"/>
<comment type="subcellular location">
    <subcellularLocation>
        <location evidence="1">Nucleus</location>
        <location evidence="1">Nucleolus</location>
    </subcellularLocation>
</comment>
<dbReference type="InterPro" id="IPR012954">
    <property type="entry name" value="BP28_C_dom"/>
</dbReference>
<dbReference type="GO" id="GO:0032040">
    <property type="term" value="C:small-subunit processome"/>
    <property type="evidence" value="ECO:0007669"/>
    <property type="project" value="TreeGrafter"/>
</dbReference>
<dbReference type="Pfam" id="PF08146">
    <property type="entry name" value="BP28CT"/>
    <property type="match status" value="1"/>
</dbReference>
<dbReference type="PANTHER" id="PTHR13457">
    <property type="entry name" value="BAP28"/>
    <property type="match status" value="1"/>
</dbReference>
<dbReference type="EMBL" id="CAJHUC010000754">
    <property type="protein sequence ID" value="CAD7698067.1"/>
    <property type="molecule type" value="Genomic_DNA"/>
</dbReference>
<dbReference type="GO" id="GO:0045943">
    <property type="term" value="P:positive regulation of transcription by RNA polymerase I"/>
    <property type="evidence" value="ECO:0007669"/>
    <property type="project" value="TreeGrafter"/>
</dbReference>
<evidence type="ECO:0000313" key="9">
    <source>
        <dbReference type="Proteomes" id="UP000708148"/>
    </source>
</evidence>
<accession>A0A8S1IT53</accession>
<dbReference type="InterPro" id="IPR011989">
    <property type="entry name" value="ARM-like"/>
</dbReference>
<comment type="similarity">
    <text evidence="2">Belongs to the HEATR1/UTP10 family.</text>
</comment>
<keyword evidence="6" id="KW-0687">Ribonucleoprotein</keyword>
<dbReference type="InterPro" id="IPR040191">
    <property type="entry name" value="UTP10"/>
</dbReference>
<organism evidence="8 9">
    <name type="scientific">Ostreobium quekettii</name>
    <dbReference type="NCBI Taxonomy" id="121088"/>
    <lineage>
        <taxon>Eukaryota</taxon>
        <taxon>Viridiplantae</taxon>
        <taxon>Chlorophyta</taxon>
        <taxon>core chlorophytes</taxon>
        <taxon>Ulvophyceae</taxon>
        <taxon>TCBD clade</taxon>
        <taxon>Bryopsidales</taxon>
        <taxon>Ostreobineae</taxon>
        <taxon>Ostreobiaceae</taxon>
        <taxon>Ostreobium</taxon>
    </lineage>
</organism>
<evidence type="ECO:0000259" key="7">
    <source>
        <dbReference type="SMART" id="SM01036"/>
    </source>
</evidence>
<sequence length="332" mass="36852">MAGAMAAHMDAGAVATHHERVFEFLLSALGLRERAPWPMAQTAAVESACVSAFLSLVMKLSERQFRPLFSRLLEWSGRSGVGAVPEGRRAAFYRLVAALAQRLRSMFAPYFRHVLPDAVEILSRHKPPTEKKVKKRRKAGAEEPPLAERQTAYLLVLEVVRCIHRCCQYDNVGLMDQDRFEAVFPGVVCQLRGPEPEREVLEGLGEGLEPELEGGLAAAREEGAETLGVAVVGCLAQMAVVGGSDAMWKPLNRKVLVTARKGGRRTRLLALAVLHELVDRLKDEYLPLVPETLQYLSELLEDSDQMVANKTRKAIKAMEELSSEKLDRYLKP</sequence>
<dbReference type="PANTHER" id="PTHR13457:SF1">
    <property type="entry name" value="HEAT REPEAT-CONTAINING PROTEIN 1"/>
    <property type="match status" value="1"/>
</dbReference>
<dbReference type="OrthoDB" id="568481at2759"/>